<keyword evidence="10" id="KW-0812">Transmembrane</keyword>
<evidence type="ECO:0000256" key="2">
    <source>
        <dbReference type="ARBA" id="ARBA00012438"/>
    </source>
</evidence>
<dbReference type="GO" id="GO:0016301">
    <property type="term" value="F:kinase activity"/>
    <property type="evidence" value="ECO:0007669"/>
    <property type="project" value="UniProtKB-KW"/>
</dbReference>
<keyword evidence="4" id="KW-0808">Transferase</keyword>
<evidence type="ECO:0000313" key="12">
    <source>
        <dbReference type="EMBL" id="MFD2025017.1"/>
    </source>
</evidence>
<evidence type="ECO:0000256" key="8">
    <source>
        <dbReference type="ARBA" id="ARBA00023012"/>
    </source>
</evidence>
<comment type="caution">
    <text evidence="12">The sequence shown here is derived from an EMBL/GenBank/DDBJ whole genome shotgun (WGS) entry which is preliminary data.</text>
</comment>
<dbReference type="Gene3D" id="3.30.565.10">
    <property type="entry name" value="Histidine kinase-like ATPase, C-terminal domain"/>
    <property type="match status" value="1"/>
</dbReference>
<feature type="transmembrane region" description="Helical" evidence="10">
    <location>
        <begin position="7"/>
        <end position="27"/>
    </location>
</feature>
<dbReference type="InterPro" id="IPR050482">
    <property type="entry name" value="Sensor_HK_TwoCompSys"/>
</dbReference>
<name>A0ABW4V8N9_9MICO</name>
<keyword evidence="10" id="KW-0472">Membrane</keyword>
<organism evidence="12 13">
    <name type="scientific">Promicromonospora aerolata</name>
    <dbReference type="NCBI Taxonomy" id="195749"/>
    <lineage>
        <taxon>Bacteria</taxon>
        <taxon>Bacillati</taxon>
        <taxon>Actinomycetota</taxon>
        <taxon>Actinomycetes</taxon>
        <taxon>Micrococcales</taxon>
        <taxon>Promicromonosporaceae</taxon>
        <taxon>Promicromonospora</taxon>
    </lineage>
</organism>
<keyword evidence="5" id="KW-0547">Nucleotide-binding</keyword>
<dbReference type="InterPro" id="IPR011712">
    <property type="entry name" value="Sig_transdc_His_kin_sub3_dim/P"/>
</dbReference>
<evidence type="ECO:0000256" key="1">
    <source>
        <dbReference type="ARBA" id="ARBA00000085"/>
    </source>
</evidence>
<keyword evidence="6 12" id="KW-0418">Kinase</keyword>
<dbReference type="EC" id="2.7.13.3" evidence="2"/>
<keyword evidence="8" id="KW-0902">Two-component regulatory system</keyword>
<evidence type="ECO:0000256" key="6">
    <source>
        <dbReference type="ARBA" id="ARBA00022777"/>
    </source>
</evidence>
<evidence type="ECO:0000256" key="10">
    <source>
        <dbReference type="SAM" id="Phobius"/>
    </source>
</evidence>
<dbReference type="Proteomes" id="UP001597338">
    <property type="component" value="Unassembled WGS sequence"/>
</dbReference>
<protein>
    <recommendedName>
        <fullName evidence="2">histidine kinase</fullName>
        <ecNumber evidence="2">2.7.13.3</ecNumber>
    </recommendedName>
</protein>
<dbReference type="Pfam" id="PF07730">
    <property type="entry name" value="HisKA_3"/>
    <property type="match status" value="1"/>
</dbReference>
<reference evidence="13" key="1">
    <citation type="journal article" date="2019" name="Int. J. Syst. Evol. Microbiol.">
        <title>The Global Catalogue of Microorganisms (GCM) 10K type strain sequencing project: providing services to taxonomists for standard genome sequencing and annotation.</title>
        <authorList>
            <consortium name="The Broad Institute Genomics Platform"/>
            <consortium name="The Broad Institute Genome Sequencing Center for Infectious Disease"/>
            <person name="Wu L."/>
            <person name="Ma J."/>
        </authorList>
    </citation>
    <scope>NUCLEOTIDE SEQUENCE [LARGE SCALE GENOMIC DNA]</scope>
    <source>
        <strain evidence="13">CCM 7043</strain>
    </source>
</reference>
<dbReference type="CDD" id="cd16917">
    <property type="entry name" value="HATPase_UhpB-NarQ-NarX-like"/>
    <property type="match status" value="1"/>
</dbReference>
<evidence type="ECO:0000256" key="5">
    <source>
        <dbReference type="ARBA" id="ARBA00022741"/>
    </source>
</evidence>
<evidence type="ECO:0000256" key="4">
    <source>
        <dbReference type="ARBA" id="ARBA00022679"/>
    </source>
</evidence>
<keyword evidence="3" id="KW-0597">Phosphoprotein</keyword>
<sequence length="412" mass="43090">MRTHRVLRWAVPAFLVVQAGVLGLAWWAGSGLLLALAELAALTGFAGLLLLAHYLVLRGRYAREREAARRAAERRRVADEVHDLVGHELSLIAMQAGLLELRSAGADAELAGRLRAQAERAVASLHDTVALLHGTAPDEPVTDDIEALVARARQAGARVTLHGNLDREEPGAGRTAVPTRLAVHAVVREGLTNAARHAPGSPVAVVLSSSGPPEDEAVEVRVATSEAPSGTAGPVGSADGPGAGRDGGHGLDTLRRRVAALGGRLDVRHDGGTHVLTARLPARPAGDVLTSLDRVEPSGARPLRLLVRQTAVPVAVACAAVLGFWTWASHDSTAEPEVLARFDVGLSTAELDALVPARQAPVRLARPLPPPADSTCRAYTDGNFPLAAATVEVCADGRVVTRVTELSGEPLW</sequence>
<keyword evidence="10" id="KW-1133">Transmembrane helix</keyword>
<dbReference type="PANTHER" id="PTHR24421:SF10">
    <property type="entry name" value="NITRATE_NITRITE SENSOR PROTEIN NARQ"/>
    <property type="match status" value="1"/>
</dbReference>
<evidence type="ECO:0000256" key="3">
    <source>
        <dbReference type="ARBA" id="ARBA00022553"/>
    </source>
</evidence>
<evidence type="ECO:0000256" key="7">
    <source>
        <dbReference type="ARBA" id="ARBA00022840"/>
    </source>
</evidence>
<feature type="region of interest" description="Disordered" evidence="9">
    <location>
        <begin position="204"/>
        <end position="251"/>
    </location>
</feature>
<comment type="catalytic activity">
    <reaction evidence="1">
        <text>ATP + protein L-histidine = ADP + protein N-phospho-L-histidine.</text>
        <dbReference type="EC" id="2.7.13.3"/>
    </reaction>
</comment>
<proteinExistence type="predicted"/>
<feature type="domain" description="Signal transduction histidine kinase subgroup 3 dimerisation and phosphoacceptor" evidence="11">
    <location>
        <begin position="73"/>
        <end position="135"/>
    </location>
</feature>
<dbReference type="RefSeq" id="WP_377196936.1">
    <property type="nucleotide sequence ID" value="NZ_JBHUHF010000001.1"/>
</dbReference>
<dbReference type="EMBL" id="JBHUHF010000001">
    <property type="protein sequence ID" value="MFD2025017.1"/>
    <property type="molecule type" value="Genomic_DNA"/>
</dbReference>
<evidence type="ECO:0000256" key="9">
    <source>
        <dbReference type="SAM" id="MobiDB-lite"/>
    </source>
</evidence>
<accession>A0ABW4V8N9</accession>
<evidence type="ECO:0000313" key="13">
    <source>
        <dbReference type="Proteomes" id="UP001597338"/>
    </source>
</evidence>
<dbReference type="PANTHER" id="PTHR24421">
    <property type="entry name" value="NITRATE/NITRITE SENSOR PROTEIN NARX-RELATED"/>
    <property type="match status" value="1"/>
</dbReference>
<dbReference type="InterPro" id="IPR036890">
    <property type="entry name" value="HATPase_C_sf"/>
</dbReference>
<dbReference type="Gene3D" id="1.20.5.1930">
    <property type="match status" value="1"/>
</dbReference>
<evidence type="ECO:0000259" key="11">
    <source>
        <dbReference type="Pfam" id="PF07730"/>
    </source>
</evidence>
<feature type="transmembrane region" description="Helical" evidence="10">
    <location>
        <begin position="33"/>
        <end position="56"/>
    </location>
</feature>
<gene>
    <name evidence="12" type="ORF">ACFSL2_05790</name>
</gene>
<keyword evidence="13" id="KW-1185">Reference proteome</keyword>
<keyword evidence="7" id="KW-0067">ATP-binding</keyword>